<organism evidence="1 2">
    <name type="scientific">Methylosinus trichosporium (strain ATCC 35070 / NCIMB 11131 / UNIQEM 75 / OB3b)</name>
    <dbReference type="NCBI Taxonomy" id="595536"/>
    <lineage>
        <taxon>Bacteria</taxon>
        <taxon>Pseudomonadati</taxon>
        <taxon>Pseudomonadota</taxon>
        <taxon>Alphaproteobacteria</taxon>
        <taxon>Hyphomicrobiales</taxon>
        <taxon>Methylocystaceae</taxon>
        <taxon>Methylosinus</taxon>
    </lineage>
</organism>
<dbReference type="STRING" id="595536.GCA_000178815_02781"/>
<dbReference type="RefSeq" id="WP_003612299.1">
    <property type="nucleotide sequence ID" value="NZ_ADVE02000001.1"/>
</dbReference>
<reference evidence="2" key="1">
    <citation type="submission" date="2017-10" db="EMBL/GenBank/DDBJ databases">
        <title>Completed PacBio SMRT sequence of Methylosinus trichosporium OB3b reveals presence of a third large plasmid.</title>
        <authorList>
            <person name="Charles T.C."/>
            <person name="Lynch M.D.J."/>
            <person name="Heil J.R."/>
            <person name="Cheng J."/>
        </authorList>
    </citation>
    <scope>NUCLEOTIDE SEQUENCE [LARGE SCALE GENOMIC DNA]</scope>
    <source>
        <strain evidence="2">OB3b</strain>
    </source>
</reference>
<dbReference type="KEGG" id="mtw:CQW49_11915"/>
<protein>
    <submittedName>
        <fullName evidence="1">Uncharacterized protein</fullName>
    </submittedName>
</protein>
<gene>
    <name evidence="1" type="ORF">CQW49_11915</name>
</gene>
<sequence length="218" mass="23625">MRLLVSSLALLLLALVAVGAYRFVRRSPAAGPAFVAASVAGAPFSYPLALARDGTTRMGGEVDHLAFLVVFPDFAAAPSASADPKLRAAQEQDENRLFILVTPKDEAIDPAARPSRLYARFLEGEVLAAPGSLMMRRFEAGSPYELEQLYLAPPDGSSFFARCPKPEAGFMGAAPCLWALRRGAFDVELRFSPALLEHWERLAEGTLAFLRSVEARDQ</sequence>
<dbReference type="EMBL" id="CP023737">
    <property type="protein sequence ID" value="ATQ68507.1"/>
    <property type="molecule type" value="Genomic_DNA"/>
</dbReference>
<keyword evidence="2" id="KW-1185">Reference proteome</keyword>
<dbReference type="Proteomes" id="UP000230709">
    <property type="component" value="Chromosome"/>
</dbReference>
<evidence type="ECO:0000313" key="1">
    <source>
        <dbReference type="EMBL" id="ATQ68507.1"/>
    </source>
</evidence>
<accession>A0A2D2D0I2</accession>
<proteinExistence type="predicted"/>
<name>A0A2D2D0I2_METT3</name>
<dbReference type="AlphaFoldDB" id="A0A2D2D0I2"/>
<evidence type="ECO:0000313" key="2">
    <source>
        <dbReference type="Proteomes" id="UP000230709"/>
    </source>
</evidence>